<dbReference type="AlphaFoldDB" id="A0A345VLR6"/>
<gene>
    <name evidence="1" type="ORF">Sp14A_17610</name>
</gene>
<sequence length="61" mass="6903">MTGMINYDDLKVALSHLATISDMALVTDDRNSTYATLTIVNTFLQDLVSRLEEREINDPRT</sequence>
<evidence type="ECO:0000313" key="2">
    <source>
        <dbReference type="Proteomes" id="UP000255411"/>
    </source>
</evidence>
<accession>A0A345VLR6</accession>
<protein>
    <submittedName>
        <fullName evidence="1">Uncharacterized protein</fullName>
    </submittedName>
</protein>
<reference evidence="1 2" key="1">
    <citation type="submission" date="2017-07" db="EMBL/GenBank/DDBJ databases">
        <title>Streptococcus pluranimalium as cause of bovine abortion.</title>
        <authorList>
            <person name="Rodriguez Campos S."/>
            <person name="Gobeli Brawand S."/>
            <person name="Brodard I."/>
            <person name="Rychener L."/>
            <person name="Perreten V."/>
        </authorList>
    </citation>
    <scope>NUCLEOTIDE SEQUENCE [LARGE SCALE GENOMIC DNA]</scope>
    <source>
        <strain evidence="1 2">14A0014</strain>
    </source>
</reference>
<dbReference type="Proteomes" id="UP000255411">
    <property type="component" value="Chromosome"/>
</dbReference>
<dbReference type="RefSeq" id="WP_115130690.1">
    <property type="nucleotide sequence ID" value="NZ_CP022601.1"/>
</dbReference>
<proteinExistence type="predicted"/>
<organism evidence="1 2">
    <name type="scientific">Streptococcus pluranimalium</name>
    <dbReference type="NCBI Taxonomy" id="82348"/>
    <lineage>
        <taxon>Bacteria</taxon>
        <taxon>Bacillati</taxon>
        <taxon>Bacillota</taxon>
        <taxon>Bacilli</taxon>
        <taxon>Lactobacillales</taxon>
        <taxon>Streptococcaceae</taxon>
        <taxon>Streptococcus</taxon>
    </lineage>
</organism>
<evidence type="ECO:0000313" key="1">
    <source>
        <dbReference type="EMBL" id="AXJ13668.1"/>
    </source>
</evidence>
<dbReference type="EMBL" id="CP022601">
    <property type="protein sequence ID" value="AXJ13668.1"/>
    <property type="molecule type" value="Genomic_DNA"/>
</dbReference>
<name>A0A345VLR6_9STRE</name>